<dbReference type="SUPFAM" id="SSF50156">
    <property type="entry name" value="PDZ domain-like"/>
    <property type="match status" value="1"/>
</dbReference>
<evidence type="ECO:0000313" key="13">
    <source>
        <dbReference type="EMBL" id="TCL42761.1"/>
    </source>
</evidence>
<reference evidence="13 14" key="1">
    <citation type="submission" date="2019-03" db="EMBL/GenBank/DDBJ databases">
        <title>Genomic Encyclopedia of Type Strains, Phase IV (KMG-IV): sequencing the most valuable type-strain genomes for metagenomic binning, comparative biology and taxonomic classification.</title>
        <authorList>
            <person name="Goeker M."/>
        </authorList>
    </citation>
    <scope>NUCLEOTIDE SEQUENCE [LARGE SCALE GENOMIC DNA]</scope>
    <source>
        <strain evidence="13 14">DSM 100433</strain>
    </source>
</reference>
<evidence type="ECO:0000259" key="12">
    <source>
        <dbReference type="PROSITE" id="PS50106"/>
    </source>
</evidence>
<dbReference type="Proteomes" id="UP000294682">
    <property type="component" value="Unassembled WGS sequence"/>
</dbReference>
<keyword evidence="10 11" id="KW-0472">Membrane</keyword>
<comment type="subcellular location">
    <subcellularLocation>
        <location evidence="2">Membrane</location>
        <topology evidence="2">Multi-pass membrane protein</topology>
    </subcellularLocation>
</comment>
<evidence type="ECO:0000256" key="9">
    <source>
        <dbReference type="ARBA" id="ARBA00023049"/>
    </source>
</evidence>
<organism evidence="13 14">
    <name type="scientific">Harryflintia acetispora</name>
    <dbReference type="NCBI Taxonomy" id="1849041"/>
    <lineage>
        <taxon>Bacteria</taxon>
        <taxon>Bacillati</taxon>
        <taxon>Bacillota</taxon>
        <taxon>Clostridia</taxon>
        <taxon>Eubacteriales</taxon>
        <taxon>Oscillospiraceae</taxon>
        <taxon>Harryflintia</taxon>
    </lineage>
</organism>
<keyword evidence="6" id="KW-0378">Hydrolase</keyword>
<evidence type="ECO:0000256" key="10">
    <source>
        <dbReference type="ARBA" id="ARBA00023136"/>
    </source>
</evidence>
<keyword evidence="9" id="KW-0482">Metalloprotease</keyword>
<keyword evidence="14" id="KW-1185">Reference proteome</keyword>
<dbReference type="GO" id="GO:0016020">
    <property type="term" value="C:membrane"/>
    <property type="evidence" value="ECO:0007669"/>
    <property type="project" value="UniProtKB-SubCell"/>
</dbReference>
<dbReference type="GO" id="GO:0006508">
    <property type="term" value="P:proteolysis"/>
    <property type="evidence" value="ECO:0007669"/>
    <property type="project" value="UniProtKB-KW"/>
</dbReference>
<evidence type="ECO:0000256" key="6">
    <source>
        <dbReference type="ARBA" id="ARBA00022801"/>
    </source>
</evidence>
<feature type="domain" description="PDZ" evidence="12">
    <location>
        <begin position="111"/>
        <end position="178"/>
    </location>
</feature>
<dbReference type="InterPro" id="IPR001478">
    <property type="entry name" value="PDZ"/>
</dbReference>
<feature type="transmembrane region" description="Helical" evidence="11">
    <location>
        <begin position="7"/>
        <end position="28"/>
    </location>
</feature>
<dbReference type="InterPro" id="IPR008915">
    <property type="entry name" value="Peptidase_M50"/>
</dbReference>
<dbReference type="CDD" id="cd06163">
    <property type="entry name" value="S2P-M50_PDZ_RseP-like"/>
    <property type="match status" value="1"/>
</dbReference>
<dbReference type="PANTHER" id="PTHR42837">
    <property type="entry name" value="REGULATOR OF SIGMA-E PROTEASE RSEP"/>
    <property type="match status" value="1"/>
</dbReference>
<evidence type="ECO:0000256" key="4">
    <source>
        <dbReference type="ARBA" id="ARBA00022670"/>
    </source>
</evidence>
<comment type="caution">
    <text evidence="13">The sequence shown here is derived from an EMBL/GenBank/DDBJ whole genome shotgun (WGS) entry which is preliminary data.</text>
</comment>
<proteinExistence type="inferred from homology"/>
<comment type="cofactor">
    <cofactor evidence="1">
        <name>Zn(2+)</name>
        <dbReference type="ChEBI" id="CHEBI:29105"/>
    </cofactor>
</comment>
<evidence type="ECO:0000313" key="14">
    <source>
        <dbReference type="Proteomes" id="UP000294682"/>
    </source>
</evidence>
<feature type="transmembrane region" description="Helical" evidence="11">
    <location>
        <begin position="315"/>
        <end position="338"/>
    </location>
</feature>
<keyword evidence="5 11" id="KW-0812">Transmembrane</keyword>
<dbReference type="EMBL" id="SLUK01000008">
    <property type="protein sequence ID" value="TCL42761.1"/>
    <property type="molecule type" value="Genomic_DNA"/>
</dbReference>
<evidence type="ECO:0000256" key="3">
    <source>
        <dbReference type="ARBA" id="ARBA00007931"/>
    </source>
</evidence>
<protein>
    <submittedName>
        <fullName evidence="13">Regulator of sigma E protease</fullName>
    </submittedName>
</protein>
<dbReference type="PROSITE" id="PS50106">
    <property type="entry name" value="PDZ"/>
    <property type="match status" value="1"/>
</dbReference>
<keyword evidence="7" id="KW-0862">Zinc</keyword>
<dbReference type="InterPro" id="IPR036034">
    <property type="entry name" value="PDZ_sf"/>
</dbReference>
<feature type="transmembrane region" description="Helical" evidence="11">
    <location>
        <begin position="92"/>
        <end position="115"/>
    </location>
</feature>
<keyword evidence="8 11" id="KW-1133">Transmembrane helix</keyword>
<dbReference type="PANTHER" id="PTHR42837:SF2">
    <property type="entry name" value="MEMBRANE METALLOPROTEASE ARASP2, CHLOROPLASTIC-RELATED"/>
    <property type="match status" value="1"/>
</dbReference>
<dbReference type="InterPro" id="IPR004387">
    <property type="entry name" value="Pept_M50_Zn"/>
</dbReference>
<evidence type="ECO:0000256" key="8">
    <source>
        <dbReference type="ARBA" id="ARBA00022989"/>
    </source>
</evidence>
<evidence type="ECO:0000256" key="11">
    <source>
        <dbReference type="SAM" id="Phobius"/>
    </source>
</evidence>
<accession>A0A9X8UI30</accession>
<evidence type="ECO:0000256" key="2">
    <source>
        <dbReference type="ARBA" id="ARBA00004141"/>
    </source>
</evidence>
<dbReference type="AlphaFoldDB" id="A0A9X8UI30"/>
<comment type="similarity">
    <text evidence="3">Belongs to the peptidase M50B family.</text>
</comment>
<sequence>MQLVFQIVVAVITFGLIIFIHELGHFLVAKSVGITVHEFALGMGPKLWSMKRGETTYALRLVPIGGFVQMEGEDEESDKAGSFGSKKIWQRILVVVAGALMNILLGFLIILGLTISEDALSSSTIAVFDEAATSSSSLQVNDRILAINGAKVHIGNDIVFELLRDDDGAVDFTILRGGQRLELPGVQFETRKAEDGTNLISLDFKVYALEKSARNVALYSFYWTGGTVRQVWVSLFDLITGRYGLSQLSGPVGVTTAIGQAATMGAQSVLLLIALITINVGVFNLLPVPALDGGRLVFLLIELIFRRPVPQKYEAYIHAAGMLLLFGLMIVVTFNDIIRLF</sequence>
<dbReference type="Pfam" id="PF02163">
    <property type="entry name" value="Peptidase_M50"/>
    <property type="match status" value="1"/>
</dbReference>
<dbReference type="RefSeq" id="WP_165873179.1">
    <property type="nucleotide sequence ID" value="NZ_SLUK01000008.1"/>
</dbReference>
<dbReference type="GO" id="GO:0004222">
    <property type="term" value="F:metalloendopeptidase activity"/>
    <property type="evidence" value="ECO:0007669"/>
    <property type="project" value="InterPro"/>
</dbReference>
<feature type="transmembrane region" description="Helical" evidence="11">
    <location>
        <begin position="269"/>
        <end position="290"/>
    </location>
</feature>
<dbReference type="Gene3D" id="2.30.42.10">
    <property type="match status" value="1"/>
</dbReference>
<evidence type="ECO:0000256" key="5">
    <source>
        <dbReference type="ARBA" id="ARBA00022692"/>
    </source>
</evidence>
<evidence type="ECO:0000256" key="1">
    <source>
        <dbReference type="ARBA" id="ARBA00001947"/>
    </source>
</evidence>
<evidence type="ECO:0000256" key="7">
    <source>
        <dbReference type="ARBA" id="ARBA00022833"/>
    </source>
</evidence>
<gene>
    <name evidence="13" type="ORF">EDD78_10872</name>
</gene>
<keyword evidence="4 13" id="KW-0645">Protease</keyword>
<name>A0A9X8UI30_9FIRM</name>